<evidence type="ECO:0000256" key="10">
    <source>
        <dbReference type="ARBA" id="ARBA00049091"/>
    </source>
</evidence>
<dbReference type="InterPro" id="IPR036249">
    <property type="entry name" value="Thioredoxin-like_sf"/>
</dbReference>
<evidence type="ECO:0000256" key="6">
    <source>
        <dbReference type="ARBA" id="ARBA00023157"/>
    </source>
</evidence>
<evidence type="ECO:0000256" key="5">
    <source>
        <dbReference type="ARBA" id="ARBA00023002"/>
    </source>
</evidence>
<evidence type="ECO:0000256" key="7">
    <source>
        <dbReference type="ARBA" id="ARBA00023284"/>
    </source>
</evidence>
<accession>A0A382YNZ5</accession>
<comment type="similarity">
    <text evidence="9">Belongs to the peroxiredoxin family. BCP/PrxQ subfamily.</text>
</comment>
<proteinExistence type="inferred from homology"/>
<keyword evidence="6" id="KW-1015">Disulfide bond</keyword>
<dbReference type="GO" id="GO:0005737">
    <property type="term" value="C:cytoplasm"/>
    <property type="evidence" value="ECO:0007669"/>
    <property type="project" value="TreeGrafter"/>
</dbReference>
<dbReference type="PANTHER" id="PTHR42801:SF4">
    <property type="entry name" value="AHPC_TSA FAMILY PROTEIN"/>
    <property type="match status" value="1"/>
</dbReference>
<dbReference type="InterPro" id="IPR050924">
    <property type="entry name" value="Peroxiredoxin_BCP/PrxQ"/>
</dbReference>
<dbReference type="PANTHER" id="PTHR42801">
    <property type="entry name" value="THIOREDOXIN-DEPENDENT PEROXIDE REDUCTASE"/>
    <property type="match status" value="1"/>
</dbReference>
<comment type="catalytic activity">
    <reaction evidence="10">
        <text>a hydroperoxide + [thioredoxin]-dithiol = an alcohol + [thioredoxin]-disulfide + H2O</text>
        <dbReference type="Rhea" id="RHEA:62620"/>
        <dbReference type="Rhea" id="RHEA-COMP:10698"/>
        <dbReference type="Rhea" id="RHEA-COMP:10700"/>
        <dbReference type="ChEBI" id="CHEBI:15377"/>
        <dbReference type="ChEBI" id="CHEBI:29950"/>
        <dbReference type="ChEBI" id="CHEBI:30879"/>
        <dbReference type="ChEBI" id="CHEBI:35924"/>
        <dbReference type="ChEBI" id="CHEBI:50058"/>
        <dbReference type="EC" id="1.11.1.24"/>
    </reaction>
</comment>
<dbReference type="EMBL" id="UINC01177381">
    <property type="protein sequence ID" value="SVD84992.1"/>
    <property type="molecule type" value="Genomic_DNA"/>
</dbReference>
<evidence type="ECO:0000256" key="1">
    <source>
        <dbReference type="ARBA" id="ARBA00011245"/>
    </source>
</evidence>
<evidence type="ECO:0000256" key="4">
    <source>
        <dbReference type="ARBA" id="ARBA00022862"/>
    </source>
</evidence>
<evidence type="ECO:0000259" key="11">
    <source>
        <dbReference type="PROSITE" id="PS51352"/>
    </source>
</evidence>
<dbReference type="SUPFAM" id="SSF52833">
    <property type="entry name" value="Thioredoxin-like"/>
    <property type="match status" value="1"/>
</dbReference>
<dbReference type="GO" id="GO:0034599">
    <property type="term" value="P:cellular response to oxidative stress"/>
    <property type="evidence" value="ECO:0007669"/>
    <property type="project" value="TreeGrafter"/>
</dbReference>
<dbReference type="Pfam" id="PF00578">
    <property type="entry name" value="AhpC-TSA"/>
    <property type="match status" value="1"/>
</dbReference>
<evidence type="ECO:0000256" key="9">
    <source>
        <dbReference type="ARBA" id="ARBA00038489"/>
    </source>
</evidence>
<protein>
    <recommendedName>
        <fullName evidence="2">thioredoxin-dependent peroxiredoxin</fullName>
        <ecNumber evidence="2">1.11.1.24</ecNumber>
    </recommendedName>
    <alternativeName>
        <fullName evidence="8">Thioredoxin peroxidase</fullName>
    </alternativeName>
</protein>
<gene>
    <name evidence="12" type="ORF">METZ01_LOCUS437846</name>
</gene>
<dbReference type="InterPro" id="IPR013766">
    <property type="entry name" value="Thioredoxin_domain"/>
</dbReference>
<dbReference type="Gene3D" id="3.40.30.10">
    <property type="entry name" value="Glutaredoxin"/>
    <property type="match status" value="1"/>
</dbReference>
<comment type="subunit">
    <text evidence="1">Monomer.</text>
</comment>
<dbReference type="GO" id="GO:0045454">
    <property type="term" value="P:cell redox homeostasis"/>
    <property type="evidence" value="ECO:0007669"/>
    <property type="project" value="TreeGrafter"/>
</dbReference>
<dbReference type="AlphaFoldDB" id="A0A382YNZ5"/>
<evidence type="ECO:0000256" key="3">
    <source>
        <dbReference type="ARBA" id="ARBA00022559"/>
    </source>
</evidence>
<evidence type="ECO:0000313" key="12">
    <source>
        <dbReference type="EMBL" id="SVD84992.1"/>
    </source>
</evidence>
<feature type="non-terminal residue" evidence="12">
    <location>
        <position position="1"/>
    </location>
</feature>
<dbReference type="InterPro" id="IPR000866">
    <property type="entry name" value="AhpC/TSA"/>
</dbReference>
<dbReference type="CDD" id="cd03017">
    <property type="entry name" value="PRX_BCP"/>
    <property type="match status" value="1"/>
</dbReference>
<dbReference type="FunFam" id="3.40.30.10:FF:000007">
    <property type="entry name" value="Thioredoxin-dependent thiol peroxidase"/>
    <property type="match status" value="1"/>
</dbReference>
<evidence type="ECO:0000256" key="8">
    <source>
        <dbReference type="ARBA" id="ARBA00032824"/>
    </source>
</evidence>
<keyword evidence="7" id="KW-0676">Redox-active center</keyword>
<sequence>GEEFKSSLIKSKTILFFYPKAMTPGCTIEVNEFQHHLNKFKKLDFTIIGCSKDPIDKNIKFSEKYKLKYLLGSDLTDVCEKLGIWIEKSMYGKKYFGINRSTFMIDSKGKLFKQWNKVKVKDHVKEVLEIAKNCP</sequence>
<dbReference type="EC" id="1.11.1.24" evidence="2"/>
<keyword evidence="3" id="KW-0575">Peroxidase</keyword>
<reference evidence="12" key="1">
    <citation type="submission" date="2018-05" db="EMBL/GenBank/DDBJ databases">
        <authorList>
            <person name="Lanie J.A."/>
            <person name="Ng W.-L."/>
            <person name="Kazmierczak K.M."/>
            <person name="Andrzejewski T.M."/>
            <person name="Davidsen T.M."/>
            <person name="Wayne K.J."/>
            <person name="Tettelin H."/>
            <person name="Glass J.I."/>
            <person name="Rusch D."/>
            <person name="Podicherti R."/>
            <person name="Tsui H.-C.T."/>
            <person name="Winkler M.E."/>
        </authorList>
    </citation>
    <scope>NUCLEOTIDE SEQUENCE</scope>
</reference>
<organism evidence="12">
    <name type="scientific">marine metagenome</name>
    <dbReference type="NCBI Taxonomy" id="408172"/>
    <lineage>
        <taxon>unclassified sequences</taxon>
        <taxon>metagenomes</taxon>
        <taxon>ecological metagenomes</taxon>
    </lineage>
</organism>
<keyword evidence="5" id="KW-0560">Oxidoreductase</keyword>
<name>A0A382YNZ5_9ZZZZ</name>
<dbReference type="PROSITE" id="PS51352">
    <property type="entry name" value="THIOREDOXIN_2"/>
    <property type="match status" value="1"/>
</dbReference>
<keyword evidence="4" id="KW-0049">Antioxidant</keyword>
<feature type="domain" description="Thioredoxin" evidence="11">
    <location>
        <begin position="1"/>
        <end position="135"/>
    </location>
</feature>
<evidence type="ECO:0000256" key="2">
    <source>
        <dbReference type="ARBA" id="ARBA00013017"/>
    </source>
</evidence>
<dbReference type="GO" id="GO:0008379">
    <property type="term" value="F:thioredoxin peroxidase activity"/>
    <property type="evidence" value="ECO:0007669"/>
    <property type="project" value="TreeGrafter"/>
</dbReference>